<dbReference type="InterPro" id="IPR029044">
    <property type="entry name" value="Nucleotide-diphossugar_trans"/>
</dbReference>
<protein>
    <submittedName>
        <fullName evidence="2">Hemolytic protein HlpA</fullName>
    </submittedName>
</protein>
<dbReference type="EMBL" id="BAABDH010000017">
    <property type="protein sequence ID" value="GAA3926402.1"/>
    <property type="molecule type" value="Genomic_DNA"/>
</dbReference>
<dbReference type="SUPFAM" id="SSF53448">
    <property type="entry name" value="Nucleotide-diphospho-sugar transferases"/>
    <property type="match status" value="1"/>
</dbReference>
<evidence type="ECO:0000313" key="3">
    <source>
        <dbReference type="Proteomes" id="UP001499909"/>
    </source>
</evidence>
<dbReference type="Gene3D" id="3.90.550.10">
    <property type="entry name" value="Spore Coat Polysaccharide Biosynthesis Protein SpsA, Chain A"/>
    <property type="match status" value="1"/>
</dbReference>
<evidence type="ECO:0000256" key="1">
    <source>
        <dbReference type="SAM" id="MobiDB-lite"/>
    </source>
</evidence>
<proteinExistence type="predicted"/>
<dbReference type="RefSeq" id="WP_345111022.1">
    <property type="nucleotide sequence ID" value="NZ_BAABDH010000017.1"/>
</dbReference>
<feature type="region of interest" description="Disordered" evidence="1">
    <location>
        <begin position="329"/>
        <end position="348"/>
    </location>
</feature>
<gene>
    <name evidence="2" type="ORF">GCM10022406_10350</name>
</gene>
<comment type="caution">
    <text evidence="2">The sequence shown here is derived from an EMBL/GenBank/DDBJ whole genome shotgun (WGS) entry which is preliminary data.</text>
</comment>
<sequence>MLPLPPPPTPDTELSAPVLLLLFNRPTPARRVFEAVRQARPARLYVAVDGPRADRPAEAALCAATRAVVTSGVDWPCEVQTLFREANLGCSRGVAGAIRWFFDHEPEGIILEDDCLPTPGFFRFCQELLARYRHDTRVMHIGGNNLSPDAQHPAAAAGEAYHFSGQVHSWGWATWRRAWQHYDFHYAQLPELRRRGALPGMYPSLLERHYWLRKFEAMRTGPQPPHTWDYQWHFSVAANSGLAIVPAVNLVTNIGFGDDATHTFDPLDRLAHLRTAELQWPLQHPPGVLRDWIRDQRHFRQHLTERAGFKIRQLLRRLLPVRSGALAPSLPAPALPPTPNTFATSISS</sequence>
<accession>A0ABP7MRG6</accession>
<feature type="compositionally biased region" description="Pro residues" evidence="1">
    <location>
        <begin position="330"/>
        <end position="339"/>
    </location>
</feature>
<organism evidence="2 3">
    <name type="scientific">Hymenobacter algoricola</name>
    <dbReference type="NCBI Taxonomy" id="486267"/>
    <lineage>
        <taxon>Bacteria</taxon>
        <taxon>Pseudomonadati</taxon>
        <taxon>Bacteroidota</taxon>
        <taxon>Cytophagia</taxon>
        <taxon>Cytophagales</taxon>
        <taxon>Hymenobacteraceae</taxon>
        <taxon>Hymenobacter</taxon>
    </lineage>
</organism>
<dbReference type="Proteomes" id="UP001499909">
    <property type="component" value="Unassembled WGS sequence"/>
</dbReference>
<evidence type="ECO:0000313" key="2">
    <source>
        <dbReference type="EMBL" id="GAA3926402.1"/>
    </source>
</evidence>
<keyword evidence="3" id="KW-1185">Reference proteome</keyword>
<name>A0ABP7MRG6_9BACT</name>
<reference evidence="3" key="1">
    <citation type="journal article" date="2019" name="Int. J. Syst. Evol. Microbiol.">
        <title>The Global Catalogue of Microorganisms (GCM) 10K type strain sequencing project: providing services to taxonomists for standard genome sequencing and annotation.</title>
        <authorList>
            <consortium name="The Broad Institute Genomics Platform"/>
            <consortium name="The Broad Institute Genome Sequencing Center for Infectious Disease"/>
            <person name="Wu L."/>
            <person name="Ma J."/>
        </authorList>
    </citation>
    <scope>NUCLEOTIDE SEQUENCE [LARGE SCALE GENOMIC DNA]</scope>
    <source>
        <strain evidence="3">JCM 17214</strain>
    </source>
</reference>